<evidence type="ECO:0000256" key="1">
    <source>
        <dbReference type="SAM" id="MobiDB-lite"/>
    </source>
</evidence>
<evidence type="ECO:0000313" key="3">
    <source>
        <dbReference type="WBParaSite" id="PSAMB.scaffold4405size14756.g24274.t1"/>
    </source>
</evidence>
<sequence length="740" mass="83859">MQPSSLDAIRSTARSQTPRQSYLGALAASGGVRNATSLSSVPRNTDVVYNIVKQVGGSKRTSRSGRPAGWDLEALEKMAADGTFVKNKTVEASGRLNVFCATDTMLANFKSSCVRKSEDIESGAPSLKDCRPLHIDVTFEATKPWVCLACYRHPMFTHFRWSTKPVLPAFFCLICGLHKEDYIYCSSQLKRHCKSDNTDRVRCYVTDSERALINGFEDLTLFQRPASHILCERHLIDNVKRSTPLRTSDDDVKKALLADIFGEERPRIDGAGRYKRGGLVDRTNEAEFDHQLDNLKDKWECLAPGFYDWFKENTGAKIRAHYLLPIRLAAGRNNNRVTNNDQENLNRRVKEQLEGPVKPPDQLIRIVEQFCHDAFRRLELAVIGQGEYRLKKEHQHLQKTWEEWSQMSADQRAQYLDKHFHFKGATIVTLEDAATALLTNNDRFHDLVDTIGTSVEDKGFVRVVKWDDSSKFRCSNCEQFKTYRFVCTHTLAVAERNKTLPVHLLSVVDQFENESADRLLTRKLQPGQDRTVHEIVQRPIASSTITNDHYAESPRDSSVAPPPSASPPPSTSTAAPVVVVAVAQPLTAFGHLNIRTPMATEIASISQLKQMNLTESYHGSGGLGNKFIITTLDAYRSRHKNTFCRCQACDIDLPAPRTVDAPLNIILSHQERYQYHDRKTKQLTWSAKEAEVPLHARFDCVVRRYPFFSYHLISIPGVTRTRLTDVHKQWLNVQFGYPVV</sequence>
<proteinExistence type="predicted"/>
<dbReference type="WBParaSite" id="PSAMB.scaffold4405size14756.g24274.t1">
    <property type="protein sequence ID" value="PSAMB.scaffold4405size14756.g24274.t1"/>
    <property type="gene ID" value="PSAMB.scaffold4405size14756.g24274"/>
</dbReference>
<keyword evidence="2" id="KW-1185">Reference proteome</keyword>
<dbReference type="Proteomes" id="UP000887566">
    <property type="component" value="Unplaced"/>
</dbReference>
<evidence type="ECO:0000313" key="2">
    <source>
        <dbReference type="Proteomes" id="UP000887566"/>
    </source>
</evidence>
<feature type="compositionally biased region" description="Pro residues" evidence="1">
    <location>
        <begin position="560"/>
        <end position="570"/>
    </location>
</feature>
<dbReference type="AlphaFoldDB" id="A0A914WK44"/>
<accession>A0A914WK44</accession>
<reference evidence="3" key="1">
    <citation type="submission" date="2022-11" db="UniProtKB">
        <authorList>
            <consortium name="WormBaseParasite"/>
        </authorList>
    </citation>
    <scope>IDENTIFICATION</scope>
</reference>
<organism evidence="2 3">
    <name type="scientific">Plectus sambesii</name>
    <dbReference type="NCBI Taxonomy" id="2011161"/>
    <lineage>
        <taxon>Eukaryota</taxon>
        <taxon>Metazoa</taxon>
        <taxon>Ecdysozoa</taxon>
        <taxon>Nematoda</taxon>
        <taxon>Chromadorea</taxon>
        <taxon>Plectida</taxon>
        <taxon>Plectina</taxon>
        <taxon>Plectoidea</taxon>
        <taxon>Plectidae</taxon>
        <taxon>Plectus</taxon>
    </lineage>
</organism>
<name>A0A914WK44_9BILA</name>
<protein>
    <submittedName>
        <fullName evidence="3">SWIM-type domain-containing protein</fullName>
    </submittedName>
</protein>
<feature type="region of interest" description="Disordered" evidence="1">
    <location>
        <begin position="543"/>
        <end position="573"/>
    </location>
</feature>